<dbReference type="PIRSF" id="PIRSF000161">
    <property type="entry name" value="DHPR"/>
    <property type="match status" value="1"/>
</dbReference>
<comment type="caution">
    <text evidence="9">Was originally thought to be a dihydrodipicolinate reductase (DHDPR), catalyzing the conversion of dihydrodipicolinate to tetrahydrodipicolinate. However, it was shown in E.coli that the substrate of the enzymatic reaction is not dihydrodipicolinate (DHDP) but in fact (2S,4S)-4-hydroxy-2,3,4,5-tetrahydrodipicolinic acid (HTPA), the product released by the DapA-catalyzed reaction.</text>
</comment>
<evidence type="ECO:0000256" key="5">
    <source>
        <dbReference type="ARBA" id="ARBA00022915"/>
    </source>
</evidence>
<evidence type="ECO:0000313" key="14">
    <source>
        <dbReference type="Proteomes" id="UP000824132"/>
    </source>
</evidence>
<evidence type="ECO:0000256" key="1">
    <source>
        <dbReference type="ARBA" id="ARBA00006642"/>
    </source>
</evidence>
<keyword evidence="2 9" id="KW-0963">Cytoplasm</keyword>
<dbReference type="PANTHER" id="PTHR20836">
    <property type="entry name" value="DIHYDRODIPICOLINATE REDUCTASE"/>
    <property type="match status" value="1"/>
</dbReference>
<keyword evidence="6 9" id="KW-0560">Oxidoreductase</keyword>
<evidence type="ECO:0000313" key="13">
    <source>
        <dbReference type="EMBL" id="HIZ03431.1"/>
    </source>
</evidence>
<keyword evidence="8 9" id="KW-0457">Lysine biosynthesis</keyword>
<dbReference type="GO" id="GO:0008839">
    <property type="term" value="F:4-hydroxy-tetrahydrodipicolinate reductase"/>
    <property type="evidence" value="ECO:0007669"/>
    <property type="project" value="UniProtKB-UniRule"/>
</dbReference>
<feature type="binding site" evidence="9">
    <location>
        <begin position="109"/>
        <end position="112"/>
    </location>
    <ligand>
        <name>NAD(+)</name>
        <dbReference type="ChEBI" id="CHEBI:57540"/>
    </ligand>
</feature>
<dbReference type="EMBL" id="DXCL01000026">
    <property type="protein sequence ID" value="HIZ03431.1"/>
    <property type="molecule type" value="Genomic_DNA"/>
</dbReference>
<accession>A0A9D2CYZ4</accession>
<comment type="caution">
    <text evidence="13">The sequence shown here is derived from an EMBL/GenBank/DDBJ whole genome shotgun (WGS) entry which is preliminary data.</text>
</comment>
<dbReference type="PROSITE" id="PS01298">
    <property type="entry name" value="DAPB"/>
    <property type="match status" value="1"/>
</dbReference>
<dbReference type="Pfam" id="PF05173">
    <property type="entry name" value="DapB_C"/>
    <property type="match status" value="1"/>
</dbReference>
<dbReference type="CDD" id="cd02274">
    <property type="entry name" value="DHDPR_N"/>
    <property type="match status" value="1"/>
</dbReference>
<dbReference type="GO" id="GO:0051287">
    <property type="term" value="F:NAD binding"/>
    <property type="evidence" value="ECO:0007669"/>
    <property type="project" value="UniProtKB-UniRule"/>
</dbReference>
<dbReference type="InterPro" id="IPR022664">
    <property type="entry name" value="DapB_N_CS"/>
</dbReference>
<evidence type="ECO:0000256" key="4">
    <source>
        <dbReference type="ARBA" id="ARBA00022857"/>
    </source>
</evidence>
<dbReference type="GO" id="GO:0019877">
    <property type="term" value="P:diaminopimelate biosynthetic process"/>
    <property type="evidence" value="ECO:0007669"/>
    <property type="project" value="UniProtKB-UniRule"/>
</dbReference>
<dbReference type="GO" id="GO:0016726">
    <property type="term" value="F:oxidoreductase activity, acting on CH or CH2 groups, NAD or NADP as acceptor"/>
    <property type="evidence" value="ECO:0007669"/>
    <property type="project" value="UniProtKB-UniRule"/>
</dbReference>
<feature type="active site" description="Proton donor" evidence="9">
    <location>
        <position position="146"/>
    </location>
</feature>
<sequence>MIKILISGIFGHMGRNVAELVEADKDCSLLCGVDLRAGEMNGAPVYASFADVKEKADAVIDFSSASNLKNVLAYAKKFNCPAVLAATGYTDADLKEIDEASKKVALFKTANLSVGINLLQKLVKEAAAFLGEAFDIEIVEKHHNLKKDAPSGTALMLAESANEAFSGNKNFVYGREGMVGARDKREIGIHAVRGGTIVGEHEVMFAGEDEIVTLSHSARSKKVFAAGAVTAAKFIAGKPAGKYDMHDVIG</sequence>
<organism evidence="13 14">
    <name type="scientific">Candidatus Borkfalkia avistercoris</name>
    <dbReference type="NCBI Taxonomy" id="2838504"/>
    <lineage>
        <taxon>Bacteria</taxon>
        <taxon>Bacillati</taxon>
        <taxon>Bacillota</taxon>
        <taxon>Clostridia</taxon>
        <taxon>Christensenellales</taxon>
        <taxon>Christensenellaceae</taxon>
        <taxon>Candidatus Borkfalkia</taxon>
    </lineage>
</organism>
<dbReference type="AlphaFoldDB" id="A0A9D2CYZ4"/>
<keyword evidence="5 9" id="KW-0220">Diaminopimelate biosynthesis</keyword>
<evidence type="ECO:0000259" key="12">
    <source>
        <dbReference type="Pfam" id="PF05173"/>
    </source>
</evidence>
<comment type="function">
    <text evidence="9">Catalyzes the conversion of 4-hydroxy-tetrahydrodipicolinate (HTPA) to tetrahydrodipicolinate.</text>
</comment>
<comment type="catalytic activity">
    <reaction evidence="9">
        <text>(S)-2,3,4,5-tetrahydrodipicolinate + NAD(+) + H2O = (2S,4S)-4-hydroxy-2,3,4,5-tetrahydrodipicolinate + NADH + H(+)</text>
        <dbReference type="Rhea" id="RHEA:35323"/>
        <dbReference type="ChEBI" id="CHEBI:15377"/>
        <dbReference type="ChEBI" id="CHEBI:15378"/>
        <dbReference type="ChEBI" id="CHEBI:16845"/>
        <dbReference type="ChEBI" id="CHEBI:57540"/>
        <dbReference type="ChEBI" id="CHEBI:57945"/>
        <dbReference type="ChEBI" id="CHEBI:67139"/>
        <dbReference type="EC" id="1.17.1.8"/>
    </reaction>
</comment>
<evidence type="ECO:0000256" key="6">
    <source>
        <dbReference type="ARBA" id="ARBA00023002"/>
    </source>
</evidence>
<name>A0A9D2CYZ4_9FIRM</name>
<comment type="similarity">
    <text evidence="1 9">Belongs to the DapB family.</text>
</comment>
<feature type="binding site" evidence="9">
    <location>
        <begin position="85"/>
        <end position="87"/>
    </location>
    <ligand>
        <name>NAD(+)</name>
        <dbReference type="ChEBI" id="CHEBI:57540"/>
    </ligand>
</feature>
<keyword evidence="3 9" id="KW-0028">Amino-acid biosynthesis</keyword>
<comment type="caution">
    <text evidence="9">Lacks conserved residue(s) required for the propagation of feature annotation.</text>
</comment>
<dbReference type="PANTHER" id="PTHR20836:SF7">
    <property type="entry name" value="4-HYDROXY-TETRAHYDRODIPICOLINATE REDUCTASE"/>
    <property type="match status" value="1"/>
</dbReference>
<evidence type="ECO:0000259" key="11">
    <source>
        <dbReference type="Pfam" id="PF01113"/>
    </source>
</evidence>
<dbReference type="Gene3D" id="3.30.360.10">
    <property type="entry name" value="Dihydrodipicolinate Reductase, domain 2"/>
    <property type="match status" value="1"/>
</dbReference>
<comment type="catalytic activity">
    <reaction evidence="9">
        <text>(S)-2,3,4,5-tetrahydrodipicolinate + NADP(+) + H2O = (2S,4S)-4-hydroxy-2,3,4,5-tetrahydrodipicolinate + NADPH + H(+)</text>
        <dbReference type="Rhea" id="RHEA:35331"/>
        <dbReference type="ChEBI" id="CHEBI:15377"/>
        <dbReference type="ChEBI" id="CHEBI:15378"/>
        <dbReference type="ChEBI" id="CHEBI:16845"/>
        <dbReference type="ChEBI" id="CHEBI:57783"/>
        <dbReference type="ChEBI" id="CHEBI:58349"/>
        <dbReference type="ChEBI" id="CHEBI:67139"/>
        <dbReference type="EC" id="1.17.1.8"/>
    </reaction>
</comment>
<dbReference type="EC" id="1.17.1.8" evidence="9 10"/>
<dbReference type="SUPFAM" id="SSF51735">
    <property type="entry name" value="NAD(P)-binding Rossmann-fold domains"/>
    <property type="match status" value="1"/>
</dbReference>
<feature type="domain" description="Dihydrodipicolinate reductase N-terminal" evidence="11">
    <location>
        <begin position="2"/>
        <end position="111"/>
    </location>
</feature>
<feature type="domain" description="Dihydrodipicolinate reductase C-terminal" evidence="12">
    <location>
        <begin position="115"/>
        <end position="249"/>
    </location>
</feature>
<feature type="binding site" evidence="9">
    <location>
        <begin position="8"/>
        <end position="13"/>
    </location>
    <ligand>
        <name>NAD(+)</name>
        <dbReference type="ChEBI" id="CHEBI:57540"/>
    </ligand>
</feature>
<dbReference type="InterPro" id="IPR022663">
    <property type="entry name" value="DapB_C"/>
</dbReference>
<keyword evidence="7 9" id="KW-0520">NAD</keyword>
<dbReference type="Gene3D" id="3.40.50.720">
    <property type="entry name" value="NAD(P)-binding Rossmann-like Domain"/>
    <property type="match status" value="1"/>
</dbReference>
<evidence type="ECO:0000256" key="2">
    <source>
        <dbReference type="ARBA" id="ARBA00022490"/>
    </source>
</evidence>
<proteinExistence type="inferred from homology"/>
<evidence type="ECO:0000256" key="3">
    <source>
        <dbReference type="ARBA" id="ARBA00022605"/>
    </source>
</evidence>
<comment type="subunit">
    <text evidence="9">Homotetramer.</text>
</comment>
<gene>
    <name evidence="9 13" type="primary">dapB</name>
    <name evidence="13" type="ORF">H9727_04010</name>
</gene>
<evidence type="ECO:0000256" key="8">
    <source>
        <dbReference type="ARBA" id="ARBA00023154"/>
    </source>
</evidence>
<dbReference type="GO" id="GO:0050661">
    <property type="term" value="F:NADP binding"/>
    <property type="evidence" value="ECO:0007669"/>
    <property type="project" value="UniProtKB-UniRule"/>
</dbReference>
<dbReference type="InterPro" id="IPR000846">
    <property type="entry name" value="DapB_N"/>
</dbReference>
<feature type="binding site" evidence="9">
    <location>
        <begin position="152"/>
        <end position="153"/>
    </location>
    <ligand>
        <name>(S)-2,3,4,5-tetrahydrodipicolinate</name>
        <dbReference type="ChEBI" id="CHEBI:16845"/>
    </ligand>
</feature>
<dbReference type="Pfam" id="PF01113">
    <property type="entry name" value="DapB_N"/>
    <property type="match status" value="1"/>
</dbReference>
<dbReference type="GO" id="GO:0009089">
    <property type="term" value="P:lysine biosynthetic process via diaminopimelate"/>
    <property type="evidence" value="ECO:0007669"/>
    <property type="project" value="UniProtKB-UniRule"/>
</dbReference>
<dbReference type="Proteomes" id="UP000824132">
    <property type="component" value="Unassembled WGS sequence"/>
</dbReference>
<keyword evidence="4 9" id="KW-0521">NADP</keyword>
<dbReference type="InterPro" id="IPR023940">
    <property type="entry name" value="DHDPR_bac"/>
</dbReference>
<protein>
    <recommendedName>
        <fullName evidence="9 10">4-hydroxy-tetrahydrodipicolinate reductase</fullName>
        <shortName evidence="9">HTPA reductase</shortName>
        <ecNumber evidence="9 10">1.17.1.8</ecNumber>
    </recommendedName>
</protein>
<dbReference type="HAMAP" id="MF_00102">
    <property type="entry name" value="DapB"/>
    <property type="match status" value="1"/>
</dbReference>
<evidence type="ECO:0000256" key="10">
    <source>
        <dbReference type="NCBIfam" id="TIGR00036"/>
    </source>
</evidence>
<dbReference type="NCBIfam" id="TIGR00036">
    <property type="entry name" value="dapB"/>
    <property type="match status" value="1"/>
</dbReference>
<dbReference type="SUPFAM" id="SSF55347">
    <property type="entry name" value="Glyceraldehyde-3-phosphate dehydrogenase-like, C-terminal domain"/>
    <property type="match status" value="1"/>
</dbReference>
<dbReference type="InterPro" id="IPR036291">
    <property type="entry name" value="NAD(P)-bd_dom_sf"/>
</dbReference>
<comment type="subcellular location">
    <subcellularLocation>
        <location evidence="9">Cytoplasm</location>
    </subcellularLocation>
</comment>
<reference evidence="13" key="1">
    <citation type="journal article" date="2021" name="PeerJ">
        <title>Extensive microbial diversity within the chicken gut microbiome revealed by metagenomics and culture.</title>
        <authorList>
            <person name="Gilroy R."/>
            <person name="Ravi A."/>
            <person name="Getino M."/>
            <person name="Pursley I."/>
            <person name="Horton D.L."/>
            <person name="Alikhan N.F."/>
            <person name="Baker D."/>
            <person name="Gharbi K."/>
            <person name="Hall N."/>
            <person name="Watson M."/>
            <person name="Adriaenssens E.M."/>
            <person name="Foster-Nyarko E."/>
            <person name="Jarju S."/>
            <person name="Secka A."/>
            <person name="Antonio M."/>
            <person name="Oren A."/>
            <person name="Chaudhuri R.R."/>
            <person name="La Ragione R."/>
            <person name="Hildebrand F."/>
            <person name="Pallen M.J."/>
        </authorList>
    </citation>
    <scope>NUCLEOTIDE SEQUENCE</scope>
    <source>
        <strain evidence="13">CHK187-5294</strain>
    </source>
</reference>
<reference evidence="13" key="2">
    <citation type="submission" date="2021-04" db="EMBL/GenBank/DDBJ databases">
        <authorList>
            <person name="Gilroy R."/>
        </authorList>
    </citation>
    <scope>NUCLEOTIDE SEQUENCE</scope>
    <source>
        <strain evidence="13">CHK187-5294</strain>
    </source>
</reference>
<feature type="active site" description="Proton donor/acceptor" evidence="9">
    <location>
        <position position="142"/>
    </location>
</feature>
<feature type="binding site" evidence="9">
    <location>
        <position position="143"/>
    </location>
    <ligand>
        <name>(S)-2,3,4,5-tetrahydrodipicolinate</name>
        <dbReference type="ChEBI" id="CHEBI:16845"/>
    </ligand>
</feature>
<evidence type="ECO:0000256" key="9">
    <source>
        <dbReference type="HAMAP-Rule" id="MF_00102"/>
    </source>
</evidence>
<dbReference type="GO" id="GO:0005829">
    <property type="term" value="C:cytosol"/>
    <property type="evidence" value="ECO:0007669"/>
    <property type="project" value="TreeGrafter"/>
</dbReference>
<dbReference type="FunFam" id="3.30.360.10:FF:000004">
    <property type="entry name" value="4-hydroxy-tetrahydrodipicolinate reductase"/>
    <property type="match status" value="1"/>
</dbReference>
<evidence type="ECO:0000256" key="7">
    <source>
        <dbReference type="ARBA" id="ARBA00023027"/>
    </source>
</evidence>
<comment type="pathway">
    <text evidence="9">Amino-acid biosynthesis; L-lysine biosynthesis via DAP pathway; (S)-tetrahydrodipicolinate from L-aspartate: step 4/4.</text>
</comment>
<feature type="binding site" evidence="9">
    <location>
        <position position="39"/>
    </location>
    <ligand>
        <name>NAD(+)</name>
        <dbReference type="ChEBI" id="CHEBI:57540"/>
    </ligand>
</feature>